<dbReference type="AlphaFoldDB" id="A0A1I4ZR39"/>
<feature type="chain" id="PRO_5011572875" evidence="15">
    <location>
        <begin position="24"/>
        <end position="810"/>
    </location>
</feature>
<evidence type="ECO:0000313" key="19">
    <source>
        <dbReference type="Proteomes" id="UP000198575"/>
    </source>
</evidence>
<dbReference type="Pfam" id="PF00593">
    <property type="entry name" value="TonB_dep_Rec_b-barrel"/>
    <property type="match status" value="1"/>
</dbReference>
<feature type="short sequence motif" description="TonB box" evidence="12">
    <location>
        <begin position="50"/>
        <end position="56"/>
    </location>
</feature>
<dbReference type="InterPro" id="IPR012910">
    <property type="entry name" value="Plug_dom"/>
</dbReference>
<evidence type="ECO:0000256" key="2">
    <source>
        <dbReference type="ARBA" id="ARBA00022448"/>
    </source>
</evidence>
<dbReference type="Pfam" id="PF07715">
    <property type="entry name" value="Plug"/>
    <property type="match status" value="1"/>
</dbReference>
<protein>
    <submittedName>
        <fullName evidence="18">Iron complex outermembrane recepter protein</fullName>
    </submittedName>
</protein>
<keyword evidence="10 11" id="KW-0998">Cell outer membrane</keyword>
<dbReference type="Gene3D" id="2.40.170.20">
    <property type="entry name" value="TonB-dependent receptor, beta-barrel domain"/>
    <property type="match status" value="2"/>
</dbReference>
<evidence type="ECO:0000256" key="5">
    <source>
        <dbReference type="ARBA" id="ARBA00022692"/>
    </source>
</evidence>
<evidence type="ECO:0000256" key="11">
    <source>
        <dbReference type="PROSITE-ProRule" id="PRU01360"/>
    </source>
</evidence>
<keyword evidence="2 11" id="KW-0813">Transport</keyword>
<dbReference type="InterPro" id="IPR036942">
    <property type="entry name" value="Beta-barrel_TonB_sf"/>
</dbReference>
<evidence type="ECO:0000256" key="15">
    <source>
        <dbReference type="SAM" id="SignalP"/>
    </source>
</evidence>
<dbReference type="InterPro" id="IPR039426">
    <property type="entry name" value="TonB-dep_rcpt-like"/>
</dbReference>
<dbReference type="PANTHER" id="PTHR32552">
    <property type="entry name" value="FERRICHROME IRON RECEPTOR-RELATED"/>
    <property type="match status" value="1"/>
</dbReference>
<dbReference type="RefSeq" id="WP_092409656.1">
    <property type="nucleotide sequence ID" value="NZ_FOVF01000028.1"/>
</dbReference>
<name>A0A1I4ZR39_9GAMM</name>
<dbReference type="InterPro" id="IPR010916">
    <property type="entry name" value="TonB_box_CS"/>
</dbReference>
<dbReference type="SUPFAM" id="SSF56935">
    <property type="entry name" value="Porins"/>
    <property type="match status" value="1"/>
</dbReference>
<organism evidence="18 19">
    <name type="scientific">Dokdonella immobilis</name>
    <dbReference type="NCBI Taxonomy" id="578942"/>
    <lineage>
        <taxon>Bacteria</taxon>
        <taxon>Pseudomonadati</taxon>
        <taxon>Pseudomonadota</taxon>
        <taxon>Gammaproteobacteria</taxon>
        <taxon>Lysobacterales</taxon>
        <taxon>Rhodanobacteraceae</taxon>
        <taxon>Dokdonella</taxon>
    </lineage>
</organism>
<keyword evidence="19" id="KW-1185">Reference proteome</keyword>
<feature type="domain" description="TonB-dependent receptor-like beta-barrel" evidence="16">
    <location>
        <begin position="285"/>
        <end position="772"/>
    </location>
</feature>
<keyword evidence="9 11" id="KW-0472">Membrane</keyword>
<evidence type="ECO:0000313" key="18">
    <source>
        <dbReference type="EMBL" id="SFN52637.1"/>
    </source>
</evidence>
<dbReference type="InterPro" id="IPR000531">
    <property type="entry name" value="Beta-barrel_TonB"/>
</dbReference>
<dbReference type="Proteomes" id="UP000198575">
    <property type="component" value="Unassembled WGS sequence"/>
</dbReference>
<evidence type="ECO:0000256" key="1">
    <source>
        <dbReference type="ARBA" id="ARBA00004571"/>
    </source>
</evidence>
<evidence type="ECO:0000256" key="8">
    <source>
        <dbReference type="ARBA" id="ARBA00023077"/>
    </source>
</evidence>
<evidence type="ECO:0000256" key="9">
    <source>
        <dbReference type="ARBA" id="ARBA00023136"/>
    </source>
</evidence>
<proteinExistence type="inferred from homology"/>
<accession>A0A1I4ZR39</accession>
<keyword evidence="8 12" id="KW-0798">TonB box</keyword>
<dbReference type="GO" id="GO:0006826">
    <property type="term" value="P:iron ion transport"/>
    <property type="evidence" value="ECO:0007669"/>
    <property type="project" value="UniProtKB-KW"/>
</dbReference>
<evidence type="ECO:0000256" key="6">
    <source>
        <dbReference type="ARBA" id="ARBA00023004"/>
    </source>
</evidence>
<dbReference type="PROSITE" id="PS52016">
    <property type="entry name" value="TONB_DEPENDENT_REC_3"/>
    <property type="match status" value="1"/>
</dbReference>
<dbReference type="PANTHER" id="PTHR32552:SF81">
    <property type="entry name" value="TONB-DEPENDENT OUTER MEMBRANE RECEPTOR"/>
    <property type="match status" value="1"/>
</dbReference>
<reference evidence="18 19" key="1">
    <citation type="submission" date="2016-10" db="EMBL/GenBank/DDBJ databases">
        <authorList>
            <person name="de Groot N.N."/>
        </authorList>
    </citation>
    <scope>NUCLEOTIDE SEQUENCE [LARGE SCALE GENOMIC DNA]</scope>
    <source>
        <strain evidence="18 19">CGMCC 1.7659</strain>
    </source>
</reference>
<feature type="domain" description="TonB-dependent receptor plug" evidence="17">
    <location>
        <begin position="62"/>
        <end position="170"/>
    </location>
</feature>
<evidence type="ECO:0000256" key="4">
    <source>
        <dbReference type="ARBA" id="ARBA00022496"/>
    </source>
</evidence>
<sequence length="810" mass="88402">MFVRKTLLHRSIAAVLAASSAMAAAQSESGADPASKPDGGAPESSASLDTITVTATKRSTPLQKTPIAITAIGAQQLEKERVITVQDITSLVPGFAATTQGDHGVITLTLRGIGNDSAKTEYADPEVALFVDGIYTPRAEGAASLLLDLESVEVLRGPQGTLWGRNSTVGAVNMQTAKPVIGDSSGNVQFGIGDYGRLGGRGAFNLPISDSWAMRVAFAHEEHEGYVDYQNPGELLPSLESQQAAYLASGGDPAAFQAINPNLFVNGGDKYNAQNQSALRVSSLFQPSDDFRWNVSYEYFRDTGTPNMNLMQTPRAGQEFWSTFADTAPYLDREVHTLRSRMDWQLSDYLSLSYTAGFSRFEGSSDFDQDGGVQVPTSYTTGATFQEDRTNYSVYRNHSHELDLKSNGENTVDWILGLYYAAEKNKIRFDIPIFNGTQQGTVAWQGSFIQPKQTVDSKAIFGQATWNLSDVFRLTGGLRYTDDAKENIGGRGWGWQYNPDVPQVPVAPGTIPSTETGFGFGVGGINDGKYDHGQLTWLVRADYDLSPSMLLYASVSTGYKSGGLQDGGVPYKHEELTNFEIGTKSSFLDGQVIWNNAIYYEDFKDFQLAAPITFVDGSRGLGFSNVKGSTKVWGFESELNARLSDDDRLQFVFSAIPHKKLGTLLYAGSNDYQGLPACPAESGIGNCLDVSGNELAHAPDAAFTLVYEHDFRFASGARLTPRISTHYETESWLSAFNLGDGDKQASYHRTDLSMRYLNPTGTWYIDAYVDNVENKKVRTSAGRTAVGSGFEYLSQYLPPRTVGVNFGFWF</sequence>
<evidence type="ECO:0000259" key="16">
    <source>
        <dbReference type="Pfam" id="PF00593"/>
    </source>
</evidence>
<feature type="signal peptide" evidence="15">
    <location>
        <begin position="1"/>
        <end position="23"/>
    </location>
</feature>
<dbReference type="STRING" id="578942.SAMN05216289_1289"/>
<evidence type="ECO:0000256" key="7">
    <source>
        <dbReference type="ARBA" id="ARBA00023065"/>
    </source>
</evidence>
<evidence type="ECO:0000256" key="3">
    <source>
        <dbReference type="ARBA" id="ARBA00022452"/>
    </source>
</evidence>
<dbReference type="PROSITE" id="PS00430">
    <property type="entry name" value="TONB_DEPENDENT_REC_1"/>
    <property type="match status" value="1"/>
</dbReference>
<evidence type="ECO:0000259" key="17">
    <source>
        <dbReference type="Pfam" id="PF07715"/>
    </source>
</evidence>
<dbReference type="EMBL" id="FOVF01000028">
    <property type="protein sequence ID" value="SFN52637.1"/>
    <property type="molecule type" value="Genomic_DNA"/>
</dbReference>
<comment type="subcellular location">
    <subcellularLocation>
        <location evidence="1 11">Cell outer membrane</location>
        <topology evidence="1 11">Multi-pass membrane protein</topology>
    </subcellularLocation>
</comment>
<keyword evidence="3 11" id="KW-1134">Transmembrane beta strand</keyword>
<dbReference type="OrthoDB" id="127311at2"/>
<keyword evidence="4" id="KW-0410">Iron transport</keyword>
<feature type="region of interest" description="Disordered" evidence="14">
    <location>
        <begin position="28"/>
        <end position="47"/>
    </location>
</feature>
<evidence type="ECO:0000256" key="10">
    <source>
        <dbReference type="ARBA" id="ARBA00023237"/>
    </source>
</evidence>
<keyword evidence="5 11" id="KW-0812">Transmembrane</keyword>
<gene>
    <name evidence="18" type="ORF">SAMN05216289_1289</name>
</gene>
<dbReference type="GO" id="GO:0009279">
    <property type="term" value="C:cell outer membrane"/>
    <property type="evidence" value="ECO:0007669"/>
    <property type="project" value="UniProtKB-SubCell"/>
</dbReference>
<keyword evidence="7" id="KW-0406">Ion transport</keyword>
<comment type="similarity">
    <text evidence="11 13">Belongs to the TonB-dependent receptor family.</text>
</comment>
<evidence type="ECO:0000256" key="12">
    <source>
        <dbReference type="PROSITE-ProRule" id="PRU10143"/>
    </source>
</evidence>
<keyword evidence="15" id="KW-0732">Signal</keyword>
<keyword evidence="6" id="KW-0408">Iron</keyword>
<evidence type="ECO:0000256" key="14">
    <source>
        <dbReference type="SAM" id="MobiDB-lite"/>
    </source>
</evidence>
<evidence type="ECO:0000256" key="13">
    <source>
        <dbReference type="RuleBase" id="RU003357"/>
    </source>
</evidence>